<feature type="binding site" evidence="2">
    <location>
        <position position="77"/>
    </location>
    <ligand>
        <name>substrate</name>
    </ligand>
</feature>
<feature type="active site" evidence="2">
    <location>
        <position position="26"/>
    </location>
</feature>
<dbReference type="GO" id="GO:0008834">
    <property type="term" value="F:ditrans,polycis-undecaprenyl-diphosphate synthase [(2E,6E)-farnesyl-diphosphate specific] activity"/>
    <property type="evidence" value="ECO:0007669"/>
    <property type="project" value="TreeGrafter"/>
</dbReference>
<reference evidence="4" key="1">
    <citation type="submission" date="2015-08" db="EMBL/GenBank/DDBJ databases">
        <authorList>
            <person name="Varghese N."/>
        </authorList>
    </citation>
    <scope>NUCLEOTIDE SEQUENCE [LARGE SCALE GENOMIC DNA]</scope>
    <source>
        <strain evidence="4">DSM 17901</strain>
    </source>
</reference>
<feature type="binding site" evidence="2">
    <location>
        <position position="31"/>
    </location>
    <ligand>
        <name>substrate</name>
    </ligand>
</feature>
<dbReference type="RefSeq" id="WP_054286423.1">
    <property type="nucleotide sequence ID" value="NZ_CYHA01000002.1"/>
</dbReference>
<proteinExistence type="inferred from homology"/>
<feature type="binding site" evidence="2">
    <location>
        <position position="75"/>
    </location>
    <ligand>
        <name>substrate</name>
    </ligand>
</feature>
<evidence type="ECO:0000256" key="1">
    <source>
        <dbReference type="ARBA" id="ARBA00022679"/>
    </source>
</evidence>
<dbReference type="Proteomes" id="UP000243535">
    <property type="component" value="Unassembled WGS sequence"/>
</dbReference>
<keyword evidence="2" id="KW-0460">Magnesium</keyword>
<comment type="subunit">
    <text evidence="2">Homodimer.</text>
</comment>
<dbReference type="EC" id="2.5.1.-" evidence="2"/>
<dbReference type="NCBIfam" id="TIGR00055">
    <property type="entry name" value="uppS"/>
    <property type="match status" value="1"/>
</dbReference>
<dbReference type="FunFam" id="3.40.1180.10:FF:000001">
    <property type="entry name" value="(2E,6E)-farnesyl-diphosphate-specific ditrans,polycis-undecaprenyl-diphosphate synthase"/>
    <property type="match status" value="1"/>
</dbReference>
<feature type="binding site" evidence="2">
    <location>
        <begin position="71"/>
        <end position="73"/>
    </location>
    <ligand>
        <name>substrate</name>
    </ligand>
</feature>
<dbReference type="CDD" id="cd00475">
    <property type="entry name" value="Cis_IPPS"/>
    <property type="match status" value="1"/>
</dbReference>
<evidence type="ECO:0000313" key="4">
    <source>
        <dbReference type="Proteomes" id="UP000243535"/>
    </source>
</evidence>
<keyword evidence="4" id="KW-1185">Reference proteome</keyword>
<accession>A0A0K6GWG1</accession>
<organism evidence="3 4">
    <name type="scientific">Gulbenkiania indica</name>
    <dbReference type="NCBI Taxonomy" id="375574"/>
    <lineage>
        <taxon>Bacteria</taxon>
        <taxon>Pseudomonadati</taxon>
        <taxon>Pseudomonadota</taxon>
        <taxon>Betaproteobacteria</taxon>
        <taxon>Neisseriales</taxon>
        <taxon>Chromobacteriaceae</taxon>
        <taxon>Gulbenkiania</taxon>
    </lineage>
</organism>
<name>A0A0K6GWG1_9NEIS</name>
<dbReference type="Gene3D" id="3.40.1180.10">
    <property type="entry name" value="Decaprenyl diphosphate synthase-like"/>
    <property type="match status" value="1"/>
</dbReference>
<dbReference type="Pfam" id="PF01255">
    <property type="entry name" value="Prenyltransf"/>
    <property type="match status" value="1"/>
</dbReference>
<dbReference type="AlphaFoldDB" id="A0A0K6GWG1"/>
<dbReference type="PROSITE" id="PS01066">
    <property type="entry name" value="UPP_SYNTHASE"/>
    <property type="match status" value="1"/>
</dbReference>
<dbReference type="GO" id="GO:0000287">
    <property type="term" value="F:magnesium ion binding"/>
    <property type="evidence" value="ECO:0007669"/>
    <property type="project" value="UniProtKB-UniRule"/>
</dbReference>
<dbReference type="SUPFAM" id="SSF64005">
    <property type="entry name" value="Undecaprenyl diphosphate synthase"/>
    <property type="match status" value="1"/>
</dbReference>
<comment type="function">
    <text evidence="2">Catalyzes the condensation of isopentenyl diphosphate (IPP) with allylic pyrophosphates generating different type of terpenoids.</text>
</comment>
<dbReference type="STRING" id="375574.GCA_001418035_01281"/>
<dbReference type="InterPro" id="IPR001441">
    <property type="entry name" value="UPP_synth-like"/>
</dbReference>
<dbReference type="GO" id="GO:0005829">
    <property type="term" value="C:cytosol"/>
    <property type="evidence" value="ECO:0007669"/>
    <property type="project" value="TreeGrafter"/>
</dbReference>
<sequence>MTFFQSSTSVIPDVLPVPRHVAIIMDGNGRWAKKRFLPRVAGHKRGLEAVRATVAACTELGVQYLTLFAFSTENWRRPSDEVSFLMDLFLRALEHEVAKLAGNNIRLRVIGSRERLAPSLVERIEAAEARTAGNTGLVLTIAADYGGRWDILQAANSLLSEGCTSLDEAALTGRLSMAYAPEPDLFIRTGGEQRISNFLLWQLAYAELYFTDTLWPDFDRAALELAIDSYRQRERRFGRTSEQLPETLRRE</sequence>
<feature type="binding site" evidence="2">
    <location>
        <position position="43"/>
    </location>
    <ligand>
        <name>substrate</name>
    </ligand>
</feature>
<feature type="binding site" evidence="2">
    <location>
        <begin position="194"/>
        <end position="196"/>
    </location>
    <ligand>
        <name>substrate</name>
    </ligand>
</feature>
<evidence type="ECO:0000313" key="3">
    <source>
        <dbReference type="EMBL" id="CUA82853.1"/>
    </source>
</evidence>
<keyword evidence="1 2" id="KW-0808">Transferase</keyword>
<feature type="binding site" evidence="2">
    <location>
        <position position="39"/>
    </location>
    <ligand>
        <name>substrate</name>
    </ligand>
</feature>
<feature type="binding site" evidence="2">
    <location>
        <position position="26"/>
    </location>
    <ligand>
        <name>Mg(2+)</name>
        <dbReference type="ChEBI" id="CHEBI:18420"/>
    </ligand>
</feature>
<dbReference type="InterPro" id="IPR018520">
    <property type="entry name" value="UPP_synth-like_CS"/>
</dbReference>
<dbReference type="PANTHER" id="PTHR10291:SF0">
    <property type="entry name" value="DEHYDRODOLICHYL DIPHOSPHATE SYNTHASE 2"/>
    <property type="match status" value="1"/>
</dbReference>
<keyword evidence="2" id="KW-0479">Metal-binding</keyword>
<evidence type="ECO:0000256" key="2">
    <source>
        <dbReference type="HAMAP-Rule" id="MF_01139"/>
    </source>
</evidence>
<dbReference type="InterPro" id="IPR036424">
    <property type="entry name" value="UPP_synth-like_sf"/>
</dbReference>
<feature type="binding site" evidence="2">
    <location>
        <position position="207"/>
    </location>
    <ligand>
        <name>Mg(2+)</name>
        <dbReference type="ChEBI" id="CHEBI:18420"/>
    </ligand>
</feature>
<gene>
    <name evidence="3" type="ORF">Ga0061063_1490</name>
</gene>
<dbReference type="GO" id="GO:0016094">
    <property type="term" value="P:polyprenol biosynthetic process"/>
    <property type="evidence" value="ECO:0007669"/>
    <property type="project" value="TreeGrafter"/>
</dbReference>
<dbReference type="PANTHER" id="PTHR10291">
    <property type="entry name" value="DEHYDRODOLICHYL DIPHOSPHATE SYNTHASE FAMILY MEMBER"/>
    <property type="match status" value="1"/>
</dbReference>
<feature type="active site" description="Proton acceptor" evidence="2">
    <location>
        <position position="74"/>
    </location>
</feature>
<comment type="cofactor">
    <cofactor evidence="2">
        <name>Mg(2+)</name>
        <dbReference type="ChEBI" id="CHEBI:18420"/>
    </cofactor>
    <text evidence="2">Binds 2 magnesium ions per subunit.</text>
</comment>
<feature type="binding site" evidence="2">
    <location>
        <begin position="27"/>
        <end position="30"/>
    </location>
    <ligand>
        <name>substrate</name>
    </ligand>
</feature>
<dbReference type="HAMAP" id="MF_01139">
    <property type="entry name" value="ISPT"/>
    <property type="match status" value="1"/>
</dbReference>
<protein>
    <recommendedName>
        <fullName evidence="2">Isoprenyl transferase</fullName>
        <ecNumber evidence="2">2.5.1.-</ecNumber>
    </recommendedName>
</protein>
<feature type="binding site" evidence="2">
    <location>
        <position position="188"/>
    </location>
    <ligand>
        <name>substrate</name>
    </ligand>
</feature>
<dbReference type="EMBL" id="CYHA01000002">
    <property type="protein sequence ID" value="CUA82853.1"/>
    <property type="molecule type" value="Genomic_DNA"/>
</dbReference>
<comment type="similarity">
    <text evidence="2">Belongs to the UPP synthase family.</text>
</comment>